<evidence type="ECO:0000256" key="2">
    <source>
        <dbReference type="ARBA" id="ARBA00022771"/>
    </source>
</evidence>
<protein>
    <recommendedName>
        <fullName evidence="4">FLYWCH-type domain-containing protein</fullName>
    </recommendedName>
</protein>
<keyword evidence="6" id="KW-1185">Reference proteome</keyword>
<dbReference type="InterPro" id="IPR007588">
    <property type="entry name" value="Znf_FLYWCH"/>
</dbReference>
<evidence type="ECO:0000256" key="3">
    <source>
        <dbReference type="ARBA" id="ARBA00022833"/>
    </source>
</evidence>
<keyword evidence="1" id="KW-0479">Metal-binding</keyword>
<keyword evidence="3" id="KW-0862">Zinc</keyword>
<evidence type="ECO:0000259" key="4">
    <source>
        <dbReference type="Pfam" id="PF04500"/>
    </source>
</evidence>
<keyword evidence="2" id="KW-0863">Zinc-finger</keyword>
<name>A0A0L7KSA6_OPEBR</name>
<dbReference type="GO" id="GO:0008270">
    <property type="term" value="F:zinc ion binding"/>
    <property type="evidence" value="ECO:0007669"/>
    <property type="project" value="UniProtKB-KW"/>
</dbReference>
<feature type="domain" description="FLYWCH-type" evidence="4">
    <location>
        <begin position="190"/>
        <end position="252"/>
    </location>
</feature>
<dbReference type="Proteomes" id="UP000037510">
    <property type="component" value="Unassembled WGS sequence"/>
</dbReference>
<organism evidence="5 6">
    <name type="scientific">Operophtera brumata</name>
    <name type="common">Winter moth</name>
    <name type="synonym">Phalaena brumata</name>
    <dbReference type="NCBI Taxonomy" id="104452"/>
    <lineage>
        <taxon>Eukaryota</taxon>
        <taxon>Metazoa</taxon>
        <taxon>Ecdysozoa</taxon>
        <taxon>Arthropoda</taxon>
        <taxon>Hexapoda</taxon>
        <taxon>Insecta</taxon>
        <taxon>Pterygota</taxon>
        <taxon>Neoptera</taxon>
        <taxon>Endopterygota</taxon>
        <taxon>Lepidoptera</taxon>
        <taxon>Glossata</taxon>
        <taxon>Ditrysia</taxon>
        <taxon>Geometroidea</taxon>
        <taxon>Geometridae</taxon>
        <taxon>Larentiinae</taxon>
        <taxon>Operophtera</taxon>
    </lineage>
</organism>
<sequence>MGLYEGFTGVSGDCHHLLRTNSTPIFTTSRFGKPVLQIGEYRFNSNSNYKGLRGRWVCTRIATGCKARVTTYCGEVVTMNNEHMPVFSFSRFGKPLILYNGYRFNQHSSSKGSRGFYVLIYGGYRYNQHSSSSGARGVYVCTKRNQKCRASIRTIDKPIFSTTKNGKTVIIYGGYRFNQHSSSKGPRVVFKTSRNGKPVIEYDNYRFNLHKVTGPSGERRSWRCWRWRDGPCRASILTIAGVIVKVGKTHNHPRYIHDIPIWQASDSLFELQDLSALGVVGDGEMAIVGLLSLPSMNAYKIENPKCLWICIQSYVGCRASVYTFDNEVLRSETLCFSEISFTVSQRGNPVIQYGRYRFSRHSDYKRGSPRCRWVCIRVNYGCQLHFIVSKKGKPMIQYGGYRFSRHSEGNLKCRWVCVKTWSGGCRATIYTYKDVVIKINDNRRFILVYPKKVVQSFNMGQTDTTATAATSVGILNVGEFTFTISQQGRTLLQCGVYRYNRHSSYREGKPKCRWVCVKCSAGCRASVITFENEIIRYSCITLFQDSILQYPKKAILSSSAANTGTVDTSTNREVRNVVGFA</sequence>
<dbReference type="AlphaFoldDB" id="A0A0L7KSA6"/>
<dbReference type="Pfam" id="PF04500">
    <property type="entry name" value="FLYWCH"/>
    <property type="match status" value="4"/>
</dbReference>
<dbReference type="EMBL" id="JTDY01006538">
    <property type="protein sequence ID" value="KOB65914.1"/>
    <property type="molecule type" value="Genomic_DNA"/>
</dbReference>
<reference evidence="5 6" key="1">
    <citation type="journal article" date="2015" name="Genome Biol. Evol.">
        <title>The genome of winter moth (Operophtera brumata) provides a genomic perspective on sexual dimorphism and phenology.</title>
        <authorList>
            <person name="Derks M.F."/>
            <person name="Smit S."/>
            <person name="Salis L."/>
            <person name="Schijlen E."/>
            <person name="Bossers A."/>
            <person name="Mateman C."/>
            <person name="Pijl A.S."/>
            <person name="de Ridder D."/>
            <person name="Groenen M.A."/>
            <person name="Visser M.E."/>
            <person name="Megens H.J."/>
        </authorList>
    </citation>
    <scope>NUCLEOTIDE SEQUENCE [LARGE SCALE GENOMIC DNA]</scope>
    <source>
        <strain evidence="5">WM2013NL</strain>
        <tissue evidence="5">Head and thorax</tissue>
    </source>
</reference>
<dbReference type="Gene3D" id="2.20.25.240">
    <property type="match status" value="5"/>
</dbReference>
<accession>A0A0L7KSA6</accession>
<feature type="domain" description="FLYWCH-type" evidence="4">
    <location>
        <begin position="386"/>
        <end position="439"/>
    </location>
</feature>
<comment type="caution">
    <text evidence="5">The sequence shown here is derived from an EMBL/GenBank/DDBJ whole genome shotgun (WGS) entry which is preliminary data.</text>
</comment>
<evidence type="ECO:0000256" key="1">
    <source>
        <dbReference type="ARBA" id="ARBA00022723"/>
    </source>
</evidence>
<gene>
    <name evidence="5" type="ORF">OBRU01_19365</name>
</gene>
<evidence type="ECO:0000313" key="5">
    <source>
        <dbReference type="EMBL" id="KOB65914.1"/>
    </source>
</evidence>
<proteinExistence type="predicted"/>
<evidence type="ECO:0000313" key="6">
    <source>
        <dbReference type="Proteomes" id="UP000037510"/>
    </source>
</evidence>
<feature type="domain" description="FLYWCH-type" evidence="4">
    <location>
        <begin position="26"/>
        <end position="83"/>
    </location>
</feature>
<feature type="domain" description="FLYWCH-type" evidence="4">
    <location>
        <begin position="112"/>
        <end position="155"/>
    </location>
</feature>